<dbReference type="PANTHER" id="PTHR43434">
    <property type="entry name" value="PHOSPHOGLYCOLATE PHOSPHATASE"/>
    <property type="match status" value="1"/>
</dbReference>
<evidence type="ECO:0000313" key="2">
    <source>
        <dbReference type="Proteomes" id="UP000295636"/>
    </source>
</evidence>
<name>A0A4V6PIL6_9BACL</name>
<dbReference type="Proteomes" id="UP000295636">
    <property type="component" value="Unassembled WGS sequence"/>
</dbReference>
<dbReference type="SFLD" id="SFLDG01129">
    <property type="entry name" value="C1.5:_HAD__Beta-PGM__Phosphata"/>
    <property type="match status" value="1"/>
</dbReference>
<dbReference type="EMBL" id="SMRT01000001">
    <property type="protein sequence ID" value="TDG00845.1"/>
    <property type="molecule type" value="Genomic_DNA"/>
</dbReference>
<evidence type="ECO:0000313" key="1">
    <source>
        <dbReference type="EMBL" id="TDG00845.1"/>
    </source>
</evidence>
<reference evidence="1 2" key="1">
    <citation type="submission" date="2019-03" db="EMBL/GenBank/DDBJ databases">
        <title>This is whole genome sequence of Paenibacillus sp MS74 strain.</title>
        <authorList>
            <person name="Trinh H.N."/>
        </authorList>
    </citation>
    <scope>NUCLEOTIDE SEQUENCE [LARGE SCALE GENOMIC DNA]</scope>
    <source>
        <strain evidence="1 2">MS74</strain>
    </source>
</reference>
<dbReference type="SUPFAM" id="SSF56784">
    <property type="entry name" value="HAD-like"/>
    <property type="match status" value="1"/>
</dbReference>
<sequence>MTLKQELQWIFFDLGETLIDESAAILESIRQFAVESAALGYAFHPDEVVRGLEDAYRAFAEFPMGDYMERHVASVDHRRIIKQNMRYRKDMERPFPAALPLVRELSGLYRIGIIANQGPGTTDRLKAYGFAEYITVCCESAEAGFAKPNPQLFQLALEQASCLPRHAVMIGDRIDNDIIPAKRLGMKAVYVRQGLARYQPIPKGADAPDAVLDKIEDIRSLLMR</sequence>
<dbReference type="RefSeq" id="WP_133225555.1">
    <property type="nucleotide sequence ID" value="NZ_SMRT01000001.1"/>
</dbReference>
<dbReference type="GO" id="GO:0008967">
    <property type="term" value="F:phosphoglycolate phosphatase activity"/>
    <property type="evidence" value="ECO:0007669"/>
    <property type="project" value="TreeGrafter"/>
</dbReference>
<dbReference type="InterPro" id="IPR050155">
    <property type="entry name" value="HAD-like_hydrolase_sf"/>
</dbReference>
<accession>A0A4V6PIL6</accession>
<proteinExistence type="predicted"/>
<protein>
    <submittedName>
        <fullName evidence="1">HAD family hydrolase</fullName>
    </submittedName>
</protein>
<dbReference type="InterPro" id="IPR041492">
    <property type="entry name" value="HAD_2"/>
</dbReference>
<dbReference type="InterPro" id="IPR036412">
    <property type="entry name" value="HAD-like_sf"/>
</dbReference>
<comment type="caution">
    <text evidence="1">The sequence shown here is derived from an EMBL/GenBank/DDBJ whole genome shotgun (WGS) entry which is preliminary data.</text>
</comment>
<dbReference type="GO" id="GO:0006281">
    <property type="term" value="P:DNA repair"/>
    <property type="evidence" value="ECO:0007669"/>
    <property type="project" value="TreeGrafter"/>
</dbReference>
<dbReference type="OrthoDB" id="25198at2"/>
<dbReference type="Gene3D" id="3.40.50.1000">
    <property type="entry name" value="HAD superfamily/HAD-like"/>
    <property type="match status" value="1"/>
</dbReference>
<dbReference type="SFLD" id="SFLDS00003">
    <property type="entry name" value="Haloacid_Dehalogenase"/>
    <property type="match status" value="1"/>
</dbReference>
<gene>
    <name evidence="1" type="ORF">E1757_04315</name>
</gene>
<organism evidence="1 2">
    <name type="scientific">Paenibacillus piri</name>
    <dbReference type="NCBI Taxonomy" id="2547395"/>
    <lineage>
        <taxon>Bacteria</taxon>
        <taxon>Bacillati</taxon>
        <taxon>Bacillota</taxon>
        <taxon>Bacilli</taxon>
        <taxon>Bacillales</taxon>
        <taxon>Paenibacillaceae</taxon>
        <taxon>Paenibacillus</taxon>
    </lineage>
</organism>
<keyword evidence="2" id="KW-1185">Reference proteome</keyword>
<dbReference type="PANTHER" id="PTHR43434:SF1">
    <property type="entry name" value="PHOSPHOGLYCOLATE PHOSPHATASE"/>
    <property type="match status" value="1"/>
</dbReference>
<dbReference type="NCBIfam" id="TIGR01549">
    <property type="entry name" value="HAD-SF-IA-v1"/>
    <property type="match status" value="1"/>
</dbReference>
<dbReference type="InterPro" id="IPR023214">
    <property type="entry name" value="HAD_sf"/>
</dbReference>
<dbReference type="AlphaFoldDB" id="A0A4V6PIL6"/>
<dbReference type="Gene3D" id="1.10.150.240">
    <property type="entry name" value="Putative phosphatase, domain 2"/>
    <property type="match status" value="1"/>
</dbReference>
<dbReference type="Pfam" id="PF13419">
    <property type="entry name" value="HAD_2"/>
    <property type="match status" value="1"/>
</dbReference>
<dbReference type="InterPro" id="IPR023198">
    <property type="entry name" value="PGP-like_dom2"/>
</dbReference>
<keyword evidence="1" id="KW-0378">Hydrolase</keyword>
<dbReference type="InterPro" id="IPR006439">
    <property type="entry name" value="HAD-SF_hydro_IA"/>
</dbReference>